<keyword evidence="1" id="KW-0436">Ligase</keyword>
<feature type="non-terminal residue" evidence="3">
    <location>
        <position position="1"/>
    </location>
</feature>
<dbReference type="GO" id="GO:0005737">
    <property type="term" value="C:cytoplasm"/>
    <property type="evidence" value="ECO:0007669"/>
    <property type="project" value="TreeGrafter"/>
</dbReference>
<feature type="domain" description="BPL/LPL catalytic" evidence="2">
    <location>
        <begin position="5"/>
        <end position="196"/>
    </location>
</feature>
<evidence type="ECO:0000256" key="1">
    <source>
        <dbReference type="ARBA" id="ARBA00022598"/>
    </source>
</evidence>
<dbReference type="PANTHER" id="PTHR12835:SF5">
    <property type="entry name" value="BIOTIN--PROTEIN LIGASE"/>
    <property type="match status" value="1"/>
</dbReference>
<dbReference type="Gene3D" id="3.30.930.10">
    <property type="entry name" value="Bira Bifunctional Protein, Domain 2"/>
    <property type="match status" value="1"/>
</dbReference>
<reference evidence="3" key="1">
    <citation type="submission" date="2018-05" db="EMBL/GenBank/DDBJ databases">
        <authorList>
            <person name="Lanie J.A."/>
            <person name="Ng W.-L."/>
            <person name="Kazmierczak K.M."/>
            <person name="Andrzejewski T.M."/>
            <person name="Davidsen T.M."/>
            <person name="Wayne K.J."/>
            <person name="Tettelin H."/>
            <person name="Glass J.I."/>
            <person name="Rusch D."/>
            <person name="Podicherti R."/>
            <person name="Tsui H.-C.T."/>
            <person name="Winkler M.E."/>
        </authorList>
    </citation>
    <scope>NUCLEOTIDE SEQUENCE</scope>
</reference>
<dbReference type="CDD" id="cd16442">
    <property type="entry name" value="BPL"/>
    <property type="match status" value="1"/>
</dbReference>
<dbReference type="PANTHER" id="PTHR12835">
    <property type="entry name" value="BIOTIN PROTEIN LIGASE"/>
    <property type="match status" value="1"/>
</dbReference>
<proteinExistence type="predicted"/>
<evidence type="ECO:0000313" key="3">
    <source>
        <dbReference type="EMBL" id="SVA63806.1"/>
    </source>
</evidence>
<sequence length="256" mass="28448">VIFTNLIKTNLSFHRFGKQIEYYQQLESTNVKAWELIDADEASHGTLVITDNQIKGKGRGKNSWFSSPSKGLVMSLILTKQIPTEKAGFIPLVAGISTIKALGNRSTFPLLKWPNDILIGGKKAGGILCESRWAEKKFRAIVVGIGINVNETKNDFPDELKSFATSLAIETGHSLQRELVASTLINAFEEYWGKLHESPQEIIADWISVCGHINQKISFNYNNVKYDGIFKGIDNQGQAIVTIEGNDQMFSSIILD</sequence>
<accession>A0A381XGD7</accession>
<evidence type="ECO:0000259" key="2">
    <source>
        <dbReference type="PROSITE" id="PS51733"/>
    </source>
</evidence>
<dbReference type="InterPro" id="IPR045864">
    <property type="entry name" value="aa-tRNA-synth_II/BPL/LPL"/>
</dbReference>
<dbReference type="Pfam" id="PF03099">
    <property type="entry name" value="BPL_LplA_LipB"/>
    <property type="match status" value="1"/>
</dbReference>
<dbReference type="PROSITE" id="PS51733">
    <property type="entry name" value="BPL_LPL_CATALYTIC"/>
    <property type="match status" value="1"/>
</dbReference>
<organism evidence="3">
    <name type="scientific">marine metagenome</name>
    <dbReference type="NCBI Taxonomy" id="408172"/>
    <lineage>
        <taxon>unclassified sequences</taxon>
        <taxon>metagenomes</taxon>
        <taxon>ecological metagenomes</taxon>
    </lineage>
</organism>
<dbReference type="SUPFAM" id="SSF55681">
    <property type="entry name" value="Class II aaRS and biotin synthetases"/>
    <property type="match status" value="1"/>
</dbReference>
<name>A0A381XGD7_9ZZZZ</name>
<dbReference type="InterPro" id="IPR004408">
    <property type="entry name" value="Biotin_CoA_COase_ligase"/>
</dbReference>
<dbReference type="AlphaFoldDB" id="A0A381XGD7"/>
<dbReference type="NCBIfam" id="TIGR00121">
    <property type="entry name" value="birA_ligase"/>
    <property type="match status" value="1"/>
</dbReference>
<dbReference type="GO" id="GO:0004077">
    <property type="term" value="F:biotin--[biotin carboxyl-carrier protein] ligase activity"/>
    <property type="evidence" value="ECO:0007669"/>
    <property type="project" value="InterPro"/>
</dbReference>
<protein>
    <recommendedName>
        <fullName evidence="2">BPL/LPL catalytic domain-containing protein</fullName>
    </recommendedName>
</protein>
<dbReference type="InterPro" id="IPR004143">
    <property type="entry name" value="BPL_LPL_catalytic"/>
</dbReference>
<dbReference type="EMBL" id="UINC01015087">
    <property type="protein sequence ID" value="SVA63806.1"/>
    <property type="molecule type" value="Genomic_DNA"/>
</dbReference>
<gene>
    <name evidence="3" type="ORF">METZ01_LOCUS116660</name>
</gene>